<evidence type="ECO:0000313" key="3">
    <source>
        <dbReference type="Proteomes" id="UP000268162"/>
    </source>
</evidence>
<feature type="region of interest" description="Disordered" evidence="1">
    <location>
        <begin position="144"/>
        <end position="165"/>
    </location>
</feature>
<keyword evidence="3" id="KW-1185">Reference proteome</keyword>
<gene>
    <name evidence="2" type="ORF">BJ085DRAFT_35914</name>
</gene>
<feature type="compositionally biased region" description="Polar residues" evidence="1">
    <location>
        <begin position="19"/>
        <end position="31"/>
    </location>
</feature>
<dbReference type="Proteomes" id="UP000268162">
    <property type="component" value="Unassembled WGS sequence"/>
</dbReference>
<sequence>MDLLASLRPTGAANYYGTGPSSVSSSETQARNDVGPETIPNSQSIDRPNSPAPITGDAEELNAVISSLVTKKGTLLLDESQRLCEMLSDLAFPVSPRVSNGGDNPSPVHVARSQLYFELLLNFEALIRRYREFMGPLHVAPPDQGRAGYDEEGNIPDRCRKDSDPFRIELDNSAPPRGLYEKRGVIW</sequence>
<organism evidence="2 3">
    <name type="scientific">Dimargaris cristalligena</name>
    <dbReference type="NCBI Taxonomy" id="215637"/>
    <lineage>
        <taxon>Eukaryota</taxon>
        <taxon>Fungi</taxon>
        <taxon>Fungi incertae sedis</taxon>
        <taxon>Zoopagomycota</taxon>
        <taxon>Kickxellomycotina</taxon>
        <taxon>Dimargaritomycetes</taxon>
        <taxon>Dimargaritales</taxon>
        <taxon>Dimargaritaceae</taxon>
        <taxon>Dimargaris</taxon>
    </lineage>
</organism>
<protein>
    <submittedName>
        <fullName evidence="2">Uncharacterized protein</fullName>
    </submittedName>
</protein>
<dbReference type="EMBL" id="ML002303">
    <property type="protein sequence ID" value="RKP39050.1"/>
    <property type="molecule type" value="Genomic_DNA"/>
</dbReference>
<accession>A0A4Q0A1M0</accession>
<reference evidence="3" key="1">
    <citation type="journal article" date="2018" name="Nat. Microbiol.">
        <title>Leveraging single-cell genomics to expand the fungal tree of life.</title>
        <authorList>
            <person name="Ahrendt S.R."/>
            <person name="Quandt C.A."/>
            <person name="Ciobanu D."/>
            <person name="Clum A."/>
            <person name="Salamov A."/>
            <person name="Andreopoulos B."/>
            <person name="Cheng J.F."/>
            <person name="Woyke T."/>
            <person name="Pelin A."/>
            <person name="Henrissat B."/>
            <person name="Reynolds N.K."/>
            <person name="Benny G.L."/>
            <person name="Smith M.E."/>
            <person name="James T.Y."/>
            <person name="Grigoriev I.V."/>
        </authorList>
    </citation>
    <scope>NUCLEOTIDE SEQUENCE [LARGE SCALE GENOMIC DNA]</scope>
    <source>
        <strain evidence="3">RSA 468</strain>
    </source>
</reference>
<evidence type="ECO:0000313" key="2">
    <source>
        <dbReference type="EMBL" id="RKP39050.1"/>
    </source>
</evidence>
<evidence type="ECO:0000256" key="1">
    <source>
        <dbReference type="SAM" id="MobiDB-lite"/>
    </source>
</evidence>
<dbReference type="AlphaFoldDB" id="A0A4Q0A1M0"/>
<name>A0A4Q0A1M0_9FUNG</name>
<feature type="region of interest" description="Disordered" evidence="1">
    <location>
        <begin position="1"/>
        <end position="53"/>
    </location>
</feature>
<proteinExistence type="predicted"/>
<feature type="compositionally biased region" description="Basic and acidic residues" evidence="1">
    <location>
        <begin position="155"/>
        <end position="165"/>
    </location>
</feature>